<evidence type="ECO:0000256" key="2">
    <source>
        <dbReference type="ARBA" id="ARBA00022694"/>
    </source>
</evidence>
<keyword evidence="6" id="KW-0963">Cytoplasm</keyword>
<proteinExistence type="inferred from homology"/>
<dbReference type="PROSITE" id="PS51709">
    <property type="entry name" value="G_TRME"/>
    <property type="match status" value="1"/>
</dbReference>
<feature type="binding site" evidence="6">
    <location>
        <position position="440"/>
    </location>
    <ligand>
        <name>(6S)-5-formyl-5,6,7,8-tetrahydrofolate</name>
        <dbReference type="ChEBI" id="CHEBI:57457"/>
    </ligand>
</feature>
<dbReference type="PANTHER" id="PTHR42714:SF2">
    <property type="entry name" value="TRNA MODIFICATION GTPASE GTPBP3, MITOCHONDRIAL"/>
    <property type="match status" value="1"/>
</dbReference>
<dbReference type="Gene3D" id="1.20.120.430">
    <property type="entry name" value="tRNA modification GTPase MnmE domain 2"/>
    <property type="match status" value="1"/>
</dbReference>
<feature type="binding site" evidence="6">
    <location>
        <begin position="229"/>
        <end position="234"/>
    </location>
    <ligand>
        <name>GTP</name>
        <dbReference type="ChEBI" id="CHEBI:37565"/>
    </ligand>
</feature>
<feature type="binding site" evidence="6">
    <location>
        <begin position="248"/>
        <end position="254"/>
    </location>
    <ligand>
        <name>GTP</name>
        <dbReference type="ChEBI" id="CHEBI:37565"/>
    </ligand>
</feature>
<dbReference type="Proteomes" id="UP000823913">
    <property type="component" value="Unassembled WGS sequence"/>
</dbReference>
<protein>
    <recommendedName>
        <fullName evidence="6">tRNA modification GTPase MnmE</fullName>
        <ecNumber evidence="6">3.6.-.-</ecNumber>
    </recommendedName>
</protein>
<feature type="binding site" evidence="6">
    <location>
        <begin position="345"/>
        <end position="347"/>
    </location>
    <ligand>
        <name>GTP</name>
        <dbReference type="ChEBI" id="CHEBI:37565"/>
    </ligand>
</feature>
<feature type="binding site" evidence="6">
    <location>
        <position position="233"/>
    </location>
    <ligand>
        <name>Mg(2+)</name>
        <dbReference type="ChEBI" id="CHEBI:18420"/>
    </ligand>
</feature>
<reference evidence="9" key="2">
    <citation type="journal article" date="2021" name="PeerJ">
        <title>Extensive microbial diversity within the chicken gut microbiome revealed by metagenomics and culture.</title>
        <authorList>
            <person name="Gilroy R."/>
            <person name="Ravi A."/>
            <person name="Getino M."/>
            <person name="Pursley I."/>
            <person name="Horton D.L."/>
            <person name="Alikhan N.F."/>
            <person name="Baker D."/>
            <person name="Gharbi K."/>
            <person name="Hall N."/>
            <person name="Watson M."/>
            <person name="Adriaenssens E.M."/>
            <person name="Foster-Nyarko E."/>
            <person name="Jarju S."/>
            <person name="Secka A."/>
            <person name="Antonio M."/>
            <person name="Oren A."/>
            <person name="Chaudhuri R.R."/>
            <person name="La Ragione R."/>
            <person name="Hildebrand F."/>
            <person name="Pallen M.J."/>
        </authorList>
    </citation>
    <scope>NUCLEOTIDE SEQUENCE</scope>
    <source>
        <strain evidence="9">ChiW16-3235</strain>
    </source>
</reference>
<gene>
    <name evidence="6 9" type="primary">mnmE</name>
    <name evidence="6" type="synonym">trmE</name>
    <name evidence="9" type="ORF">IAB94_05265</name>
</gene>
<dbReference type="Pfam" id="PF12631">
    <property type="entry name" value="MnmE_helical"/>
    <property type="match status" value="1"/>
</dbReference>
<dbReference type="InterPro" id="IPR005225">
    <property type="entry name" value="Small_GTP-bd"/>
</dbReference>
<sequence>MSENCIAAISTAPATGGVAIIRISGSGALSVAEKIFVPVRAVRVADFAPNYMYPGKILCRGFADFGLCVYFKAPHSFTGEDVVELHCHGGVQIARAVLKATLENGARMAENGEFTKRAFLNGKLSLASAEGMADMINASSLAEVRAGAMLYAEKLTNQVKKLQSSLKDILAGIAADIDYPEEDVAATRLPDVRGSISDIDGAVCRMINSYGIGKKIKNGVTCALCGAPNVGKSSLLNALLGYDKAIVSPRAGTTRDAVEGSIEIDGITYNLVDTAGIREKADEIEEIGISIAKKVMQSADVIVYVCEGAYVPLEGVDEDDERLIKVFNKCDISPAASPEFDVMISARTGENIDKLKQLMARKAVGGASSDGAFIIEERHREALVRADQSLKSAIAAVGVYPLDIISLDISAAWSALGEITGETANEQIIDTVFKKFCVGK</sequence>
<keyword evidence="3 6" id="KW-0547">Nucleotide-binding</keyword>
<dbReference type="InterPro" id="IPR018948">
    <property type="entry name" value="GTP-bd_TrmE_N"/>
</dbReference>
<comment type="cofactor">
    <cofactor evidence="6">
        <name>K(+)</name>
        <dbReference type="ChEBI" id="CHEBI:29103"/>
    </cofactor>
    <text evidence="6">Binds 1 potassium ion per subunit.</text>
</comment>
<dbReference type="Gene3D" id="3.40.50.300">
    <property type="entry name" value="P-loop containing nucleotide triphosphate hydrolases"/>
    <property type="match status" value="1"/>
</dbReference>
<comment type="subcellular location">
    <subcellularLocation>
        <location evidence="6">Cytoplasm</location>
    </subcellularLocation>
</comment>
<evidence type="ECO:0000313" key="10">
    <source>
        <dbReference type="Proteomes" id="UP000823913"/>
    </source>
</evidence>
<evidence type="ECO:0000259" key="8">
    <source>
        <dbReference type="PROSITE" id="PS51709"/>
    </source>
</evidence>
<dbReference type="InterPro" id="IPR027417">
    <property type="entry name" value="P-loop_NTPase"/>
</dbReference>
<feature type="binding site" evidence="6">
    <location>
        <begin position="273"/>
        <end position="276"/>
    </location>
    <ligand>
        <name>GTP</name>
        <dbReference type="ChEBI" id="CHEBI:37565"/>
    </ligand>
</feature>
<comment type="caution">
    <text evidence="9">The sequence shown here is derived from an EMBL/GenBank/DDBJ whole genome shotgun (WGS) entry which is preliminary data.</text>
</comment>
<dbReference type="EMBL" id="DVHK01000109">
    <property type="protein sequence ID" value="HIR67435.1"/>
    <property type="molecule type" value="Genomic_DNA"/>
</dbReference>
<dbReference type="GO" id="GO:0030488">
    <property type="term" value="P:tRNA methylation"/>
    <property type="evidence" value="ECO:0007669"/>
    <property type="project" value="TreeGrafter"/>
</dbReference>
<comment type="caution">
    <text evidence="6">Lacks conserved residue(s) required for the propagation of feature annotation.</text>
</comment>
<organism evidence="9 10">
    <name type="scientific">Candidatus Coproplasma avicola</name>
    <dbReference type="NCBI Taxonomy" id="2840744"/>
    <lineage>
        <taxon>Bacteria</taxon>
        <taxon>Bacillati</taxon>
        <taxon>Bacillota</taxon>
        <taxon>Clostridia</taxon>
        <taxon>Eubacteriales</taxon>
        <taxon>Candidatus Coproplasma</taxon>
    </lineage>
</organism>
<dbReference type="GO" id="GO:0005829">
    <property type="term" value="C:cytosol"/>
    <property type="evidence" value="ECO:0007669"/>
    <property type="project" value="TreeGrafter"/>
</dbReference>
<dbReference type="EC" id="3.6.-.-" evidence="6"/>
<dbReference type="GO" id="GO:0046872">
    <property type="term" value="F:metal ion binding"/>
    <property type="evidence" value="ECO:0007669"/>
    <property type="project" value="UniProtKB-KW"/>
</dbReference>
<accession>A0A9D1E6N3</accession>
<keyword evidence="5 6" id="KW-0342">GTP-binding</keyword>
<evidence type="ECO:0000256" key="5">
    <source>
        <dbReference type="ARBA" id="ARBA00023134"/>
    </source>
</evidence>
<dbReference type="PANTHER" id="PTHR42714">
    <property type="entry name" value="TRNA MODIFICATION GTPASE GTPBP3"/>
    <property type="match status" value="1"/>
</dbReference>
<dbReference type="Gene3D" id="3.30.1360.120">
    <property type="entry name" value="Probable tRNA modification gtpase trme, domain 1"/>
    <property type="match status" value="1"/>
</dbReference>
<evidence type="ECO:0000313" key="9">
    <source>
        <dbReference type="EMBL" id="HIR67435.1"/>
    </source>
</evidence>
<keyword evidence="4 6" id="KW-0630">Potassium</keyword>
<evidence type="ECO:0000256" key="3">
    <source>
        <dbReference type="ARBA" id="ARBA00022741"/>
    </source>
</evidence>
<keyword evidence="6" id="KW-0460">Magnesium</keyword>
<comment type="function">
    <text evidence="6">Exhibits a very high intrinsic GTPase hydrolysis rate. Involved in the addition of a carboxymethylaminomethyl (cmnm) group at the wobble position (U34) of certain tRNAs, forming tRNA-cmnm(5)s(2)U34.</text>
</comment>
<feature type="binding site" evidence="6">
    <location>
        <position position="123"/>
    </location>
    <ligand>
        <name>(6S)-5-formyl-5,6,7,8-tetrahydrofolate</name>
        <dbReference type="ChEBI" id="CHEBI:57457"/>
    </ligand>
</feature>
<dbReference type="GO" id="GO:0003924">
    <property type="term" value="F:GTPase activity"/>
    <property type="evidence" value="ECO:0007669"/>
    <property type="project" value="UniProtKB-UniRule"/>
</dbReference>
<dbReference type="SUPFAM" id="SSF52540">
    <property type="entry name" value="P-loop containing nucleoside triphosphate hydrolases"/>
    <property type="match status" value="1"/>
</dbReference>
<keyword evidence="6" id="KW-0378">Hydrolase</keyword>
<dbReference type="CDD" id="cd14858">
    <property type="entry name" value="TrmE_N"/>
    <property type="match status" value="1"/>
</dbReference>
<dbReference type="InterPro" id="IPR025867">
    <property type="entry name" value="MnmE_helical"/>
</dbReference>
<dbReference type="Pfam" id="PF01926">
    <property type="entry name" value="MMR_HSR1"/>
    <property type="match status" value="1"/>
</dbReference>
<dbReference type="InterPro" id="IPR004520">
    <property type="entry name" value="GTPase_MnmE"/>
</dbReference>
<dbReference type="HAMAP" id="MF_00379">
    <property type="entry name" value="GTPase_MnmE"/>
    <property type="match status" value="1"/>
</dbReference>
<feature type="binding site" evidence="6">
    <location>
        <position position="84"/>
    </location>
    <ligand>
        <name>(6S)-5-formyl-5,6,7,8-tetrahydrofolate</name>
        <dbReference type="ChEBI" id="CHEBI:57457"/>
    </ligand>
</feature>
<feature type="binding site" evidence="6">
    <location>
        <position position="22"/>
    </location>
    <ligand>
        <name>(6S)-5-formyl-5,6,7,8-tetrahydrofolate</name>
        <dbReference type="ChEBI" id="CHEBI:57457"/>
    </ligand>
</feature>
<keyword evidence="6" id="KW-0479">Metal-binding</keyword>
<comment type="similarity">
    <text evidence="1 6 7">Belongs to the TRAFAC class TrmE-Era-EngA-EngB-Septin-like GTPase superfamily. TrmE GTPase family.</text>
</comment>
<dbReference type="Pfam" id="PF10396">
    <property type="entry name" value="TrmE_N"/>
    <property type="match status" value="1"/>
</dbReference>
<dbReference type="NCBIfam" id="TIGR00231">
    <property type="entry name" value="small_GTP"/>
    <property type="match status" value="1"/>
</dbReference>
<evidence type="ECO:0000256" key="4">
    <source>
        <dbReference type="ARBA" id="ARBA00022958"/>
    </source>
</evidence>
<dbReference type="InterPro" id="IPR027266">
    <property type="entry name" value="TrmE/GcvT-like"/>
</dbReference>
<evidence type="ECO:0000256" key="1">
    <source>
        <dbReference type="ARBA" id="ARBA00011043"/>
    </source>
</evidence>
<dbReference type="InterPro" id="IPR006073">
    <property type="entry name" value="GTP-bd"/>
</dbReference>
<feature type="binding site" evidence="6">
    <location>
        <position position="254"/>
    </location>
    <ligand>
        <name>Mg(2+)</name>
        <dbReference type="ChEBI" id="CHEBI:18420"/>
    </ligand>
</feature>
<dbReference type="InterPro" id="IPR027368">
    <property type="entry name" value="MnmE_dom2"/>
</dbReference>
<name>A0A9D1E6N3_9FIRM</name>
<dbReference type="GO" id="GO:0005525">
    <property type="term" value="F:GTP binding"/>
    <property type="evidence" value="ECO:0007669"/>
    <property type="project" value="UniProtKB-UniRule"/>
</dbReference>
<dbReference type="AlphaFoldDB" id="A0A9D1E6N3"/>
<reference evidence="9" key="1">
    <citation type="submission" date="2020-10" db="EMBL/GenBank/DDBJ databases">
        <authorList>
            <person name="Gilroy R."/>
        </authorList>
    </citation>
    <scope>NUCLEOTIDE SEQUENCE</scope>
    <source>
        <strain evidence="9">ChiW16-3235</strain>
    </source>
</reference>
<evidence type="ECO:0000256" key="6">
    <source>
        <dbReference type="HAMAP-Rule" id="MF_00379"/>
    </source>
</evidence>
<keyword evidence="2 6" id="KW-0819">tRNA processing</keyword>
<comment type="subunit">
    <text evidence="6">Homodimer. Heterotetramer of two MnmE and two MnmG subunits.</text>
</comment>
<dbReference type="NCBIfam" id="TIGR00450">
    <property type="entry name" value="mnmE_trmE_thdF"/>
    <property type="match status" value="1"/>
</dbReference>
<dbReference type="GO" id="GO:0002098">
    <property type="term" value="P:tRNA wobble uridine modification"/>
    <property type="evidence" value="ECO:0007669"/>
    <property type="project" value="TreeGrafter"/>
</dbReference>
<dbReference type="CDD" id="cd04164">
    <property type="entry name" value="trmE"/>
    <property type="match status" value="1"/>
</dbReference>
<feature type="domain" description="TrmE-type G" evidence="8">
    <location>
        <begin position="219"/>
        <end position="364"/>
    </location>
</feature>
<evidence type="ECO:0000256" key="7">
    <source>
        <dbReference type="RuleBase" id="RU003313"/>
    </source>
</evidence>
<dbReference type="InterPro" id="IPR031168">
    <property type="entry name" value="G_TrmE"/>
</dbReference>